<dbReference type="AlphaFoldDB" id="A0A9E7G8A3"/>
<dbReference type="InterPro" id="IPR013785">
    <property type="entry name" value="Aldolase_TIM"/>
</dbReference>
<reference evidence="5" key="1">
    <citation type="submission" date="2022-05" db="EMBL/GenBank/DDBJ databases">
        <title>The Musa troglodytarum L. genome provides insights into the mechanism of non-climacteric behaviour and enrichment of carotenoids.</title>
        <authorList>
            <person name="Wang J."/>
        </authorList>
    </citation>
    <scope>NUCLEOTIDE SEQUENCE</scope>
    <source>
        <tissue evidence="5">Leaf</tissue>
    </source>
</reference>
<evidence type="ECO:0000256" key="4">
    <source>
        <dbReference type="ARBA" id="ARBA00024331"/>
    </source>
</evidence>
<name>A0A9E7G8A3_9LILI</name>
<dbReference type="OrthoDB" id="1741397at2759"/>
<evidence type="ECO:0000256" key="1">
    <source>
        <dbReference type="ARBA" id="ARBA00007422"/>
    </source>
</evidence>
<evidence type="ECO:0000313" key="6">
    <source>
        <dbReference type="Proteomes" id="UP001055439"/>
    </source>
</evidence>
<dbReference type="InterPro" id="IPR000652">
    <property type="entry name" value="Triosephosphate_isomerase"/>
</dbReference>
<comment type="subunit">
    <text evidence="2">Homodimer.</text>
</comment>
<dbReference type="InterPro" id="IPR035990">
    <property type="entry name" value="TIM_sf"/>
</dbReference>
<dbReference type="Pfam" id="PF00121">
    <property type="entry name" value="TIM"/>
    <property type="match status" value="1"/>
</dbReference>
<dbReference type="GO" id="GO:0004807">
    <property type="term" value="F:triose-phosphate isomerase activity"/>
    <property type="evidence" value="ECO:0007669"/>
    <property type="project" value="InterPro"/>
</dbReference>
<dbReference type="Gene3D" id="3.20.20.70">
    <property type="entry name" value="Aldolase class I"/>
    <property type="match status" value="1"/>
</dbReference>
<organism evidence="5 6">
    <name type="scientific">Musa troglodytarum</name>
    <name type="common">fe'i banana</name>
    <dbReference type="NCBI Taxonomy" id="320322"/>
    <lineage>
        <taxon>Eukaryota</taxon>
        <taxon>Viridiplantae</taxon>
        <taxon>Streptophyta</taxon>
        <taxon>Embryophyta</taxon>
        <taxon>Tracheophyta</taxon>
        <taxon>Spermatophyta</taxon>
        <taxon>Magnoliopsida</taxon>
        <taxon>Liliopsida</taxon>
        <taxon>Zingiberales</taxon>
        <taxon>Musaceae</taxon>
        <taxon>Musa</taxon>
    </lineage>
</organism>
<keyword evidence="6" id="KW-1185">Reference proteome</keyword>
<gene>
    <name evidence="5" type="ORF">MUK42_04161</name>
</gene>
<dbReference type="SUPFAM" id="SSF51351">
    <property type="entry name" value="Triosephosphate isomerase (TIM)"/>
    <property type="match status" value="1"/>
</dbReference>
<comment type="pathway">
    <text evidence="4">Carbohydrate biosynthesis.</text>
</comment>
<evidence type="ECO:0000256" key="2">
    <source>
        <dbReference type="ARBA" id="ARBA00011738"/>
    </source>
</evidence>
<dbReference type="PROSITE" id="PS51440">
    <property type="entry name" value="TIM_2"/>
    <property type="match status" value="1"/>
</dbReference>
<sequence length="116" mass="12724">MAWKFFVSGNWNCSGLWIFVVHAHEWDQRGVKNIVSTLNDRKVASADVIGRLRIMQVASDKCSVNGANCKELAAQTDVNGFLAVGASLKPEFVDIINYATVESSARGLLPRSIEDP</sequence>
<keyword evidence="3 5" id="KW-0413">Isomerase</keyword>
<evidence type="ECO:0000256" key="3">
    <source>
        <dbReference type="ARBA" id="ARBA00023235"/>
    </source>
</evidence>
<dbReference type="EMBL" id="CP097508">
    <property type="protein sequence ID" value="URE09615.1"/>
    <property type="molecule type" value="Genomic_DNA"/>
</dbReference>
<protein>
    <submittedName>
        <fullName evidence="5">Triosephosphate isomerase</fullName>
    </submittedName>
</protein>
<dbReference type="Proteomes" id="UP001055439">
    <property type="component" value="Chromosome 6"/>
</dbReference>
<evidence type="ECO:0000313" key="5">
    <source>
        <dbReference type="EMBL" id="URE09615.1"/>
    </source>
</evidence>
<accession>A0A9E7G8A3</accession>
<comment type="similarity">
    <text evidence="1">Belongs to the triosephosphate isomerase family.</text>
</comment>
<proteinExistence type="inferred from homology"/>